<dbReference type="InterPro" id="IPR028973">
    <property type="entry name" value="PhnB-like"/>
</dbReference>
<organism evidence="2 3">
    <name type="scientific">Nocardioides kribbensis</name>
    <dbReference type="NCBI Taxonomy" id="305517"/>
    <lineage>
        <taxon>Bacteria</taxon>
        <taxon>Bacillati</taxon>
        <taxon>Actinomycetota</taxon>
        <taxon>Actinomycetes</taxon>
        <taxon>Propionibacteriales</taxon>
        <taxon>Nocardioidaceae</taxon>
        <taxon>Nocardioides</taxon>
    </lineage>
</organism>
<accession>A0ABV1NV68</accession>
<sequence length="180" mass="19240">MSISTDTDTDTTTGPTPTGRITPCLWFDHELEEAASFYTAIFPRSSVGHLSRYGEGAPMPAGTVMAGEFTLDGLTFRAINGGPVHAGFTPTVSFSIACRDQAEVDHYWERLGDGGEESRCGWLTDRFGLSWQVVPDRLGELLSDADPARAGAAMQAMLGMRRIVVAELEAAADAAGRPVT</sequence>
<name>A0ABV1NV68_9ACTN</name>
<dbReference type="SUPFAM" id="SSF54593">
    <property type="entry name" value="Glyoxalase/Bleomycin resistance protein/Dihydroxybiphenyl dioxygenase"/>
    <property type="match status" value="1"/>
</dbReference>
<evidence type="ECO:0000313" key="2">
    <source>
        <dbReference type="EMBL" id="MEQ7846408.1"/>
    </source>
</evidence>
<dbReference type="InterPro" id="IPR009725">
    <property type="entry name" value="3_dmu_93_MTrfase"/>
</dbReference>
<dbReference type="InterPro" id="IPR029068">
    <property type="entry name" value="Glyas_Bleomycin-R_OHBP_Dase"/>
</dbReference>
<evidence type="ECO:0000259" key="1">
    <source>
        <dbReference type="Pfam" id="PF06983"/>
    </source>
</evidence>
<dbReference type="PANTHER" id="PTHR33990">
    <property type="entry name" value="PROTEIN YJDN-RELATED"/>
    <property type="match status" value="1"/>
</dbReference>
<dbReference type="Proteomes" id="UP001482520">
    <property type="component" value="Unassembled WGS sequence"/>
</dbReference>
<evidence type="ECO:0000313" key="3">
    <source>
        <dbReference type="Proteomes" id="UP001482520"/>
    </source>
</evidence>
<dbReference type="Gene3D" id="3.10.180.10">
    <property type="entry name" value="2,3-Dihydroxybiphenyl 1,2-Dioxygenase, domain 1"/>
    <property type="match status" value="1"/>
</dbReference>
<dbReference type="Pfam" id="PF06983">
    <property type="entry name" value="3-dmu-9_3-mt"/>
    <property type="match status" value="1"/>
</dbReference>
<proteinExistence type="predicted"/>
<gene>
    <name evidence="2" type="ORF">V6R90_03890</name>
</gene>
<comment type="caution">
    <text evidence="2">The sequence shown here is derived from an EMBL/GenBank/DDBJ whole genome shotgun (WGS) entry which is preliminary data.</text>
</comment>
<feature type="domain" description="PhnB-like" evidence="1">
    <location>
        <begin position="20"/>
        <end position="134"/>
    </location>
</feature>
<reference evidence="2 3" key="1">
    <citation type="submission" date="2024-02" db="EMBL/GenBank/DDBJ databases">
        <title>Full genome sequence of Nocardioides kribbensis.</title>
        <authorList>
            <person name="Poletto B.L."/>
            <person name="Silva G."/>
            <person name="Galante D."/>
            <person name="Campos K.R."/>
            <person name="Santos M.B.N."/>
            <person name="Sacchi C.T."/>
        </authorList>
    </citation>
    <scope>NUCLEOTIDE SEQUENCE [LARGE SCALE GENOMIC DNA]</scope>
    <source>
        <strain evidence="2 3">O4R</strain>
    </source>
</reference>
<dbReference type="RefSeq" id="WP_349803839.1">
    <property type="nucleotide sequence ID" value="NZ_JBEGDP010000002.1"/>
</dbReference>
<dbReference type="CDD" id="cd06588">
    <property type="entry name" value="PhnB_like"/>
    <property type="match status" value="1"/>
</dbReference>
<dbReference type="PIRSF" id="PIRSF021700">
    <property type="entry name" value="3_dmu_93_MTrfase"/>
    <property type="match status" value="1"/>
</dbReference>
<dbReference type="EMBL" id="JBEGDP010000002">
    <property type="protein sequence ID" value="MEQ7846408.1"/>
    <property type="molecule type" value="Genomic_DNA"/>
</dbReference>
<dbReference type="PANTHER" id="PTHR33990:SF2">
    <property type="entry name" value="PHNB-LIKE DOMAIN-CONTAINING PROTEIN"/>
    <property type="match status" value="1"/>
</dbReference>
<protein>
    <submittedName>
        <fullName evidence="2">VOC family protein</fullName>
    </submittedName>
</protein>
<keyword evidence="3" id="KW-1185">Reference proteome</keyword>